<dbReference type="Proteomes" id="UP000681870">
    <property type="component" value="Unassembled WGS sequence"/>
</dbReference>
<evidence type="ECO:0008006" key="5">
    <source>
        <dbReference type="Google" id="ProtNLM"/>
    </source>
</evidence>
<evidence type="ECO:0000313" key="3">
    <source>
        <dbReference type="EMBL" id="MBS3678967.1"/>
    </source>
</evidence>
<reference evidence="3 4" key="1">
    <citation type="submission" date="2021-05" db="EMBL/GenBank/DDBJ databases">
        <title>Ornithinibacillus massiliensis sp. nov.</title>
        <authorList>
            <person name="Iwaza R."/>
            <person name="Lagier J.-C."/>
            <person name="Raoult D."/>
        </authorList>
    </citation>
    <scope>NUCLEOTIDE SEQUENCE [LARGE SCALE GENOMIC DNA]</scope>
    <source>
        <strain evidence="3 4">Marseille-P3601</strain>
    </source>
</reference>
<dbReference type="Pfam" id="PF22809">
    <property type="entry name" value="DUF7014"/>
    <property type="match status" value="1"/>
</dbReference>
<dbReference type="InterPro" id="IPR054280">
    <property type="entry name" value="DUF7014"/>
</dbReference>
<gene>
    <name evidence="3" type="ORF">KGF86_01960</name>
</gene>
<feature type="domain" description="HEPN AbiJ-N-terminal" evidence="1">
    <location>
        <begin position="45"/>
        <end position="201"/>
    </location>
</feature>
<keyword evidence="4" id="KW-1185">Reference proteome</keyword>
<dbReference type="EMBL" id="JAGXBY010000001">
    <property type="protein sequence ID" value="MBS3678967.1"/>
    <property type="molecule type" value="Genomic_DNA"/>
</dbReference>
<name>A0ABS5MA12_9BACI</name>
<proteinExistence type="predicted"/>
<dbReference type="RefSeq" id="WP_211741008.1">
    <property type="nucleotide sequence ID" value="NZ_JAGXBY010000001.1"/>
</dbReference>
<organism evidence="3 4">
    <name type="scientific">Ornithinibacillus massiliensis</name>
    <dbReference type="NCBI Taxonomy" id="1944633"/>
    <lineage>
        <taxon>Bacteria</taxon>
        <taxon>Bacillati</taxon>
        <taxon>Bacillota</taxon>
        <taxon>Bacilli</taxon>
        <taxon>Bacillales</taxon>
        <taxon>Bacillaceae</taxon>
        <taxon>Ornithinibacillus</taxon>
    </lineage>
</organism>
<evidence type="ECO:0000259" key="2">
    <source>
        <dbReference type="Pfam" id="PF22809"/>
    </source>
</evidence>
<evidence type="ECO:0000259" key="1">
    <source>
        <dbReference type="Pfam" id="PF18863"/>
    </source>
</evidence>
<accession>A0ABS5MA12</accession>
<dbReference type="InterPro" id="IPR049503">
    <property type="entry name" value="AbiJ_NTD4"/>
</dbReference>
<dbReference type="Pfam" id="PF18863">
    <property type="entry name" value="AbiJ_NTD4"/>
    <property type="match status" value="1"/>
</dbReference>
<protein>
    <recommendedName>
        <fullName evidence="5">Abortive infection protein-like C-terminal domain-containing protein</fullName>
    </recommendedName>
</protein>
<evidence type="ECO:0000313" key="4">
    <source>
        <dbReference type="Proteomes" id="UP000681870"/>
    </source>
</evidence>
<dbReference type="NCBIfam" id="NF046078">
    <property type="entry name" value="STM4504_CBY0614"/>
    <property type="match status" value="1"/>
</dbReference>
<feature type="domain" description="DUF7014" evidence="2">
    <location>
        <begin position="212"/>
        <end position="336"/>
    </location>
</feature>
<comment type="caution">
    <text evidence="3">The sequence shown here is derived from an EMBL/GenBank/DDBJ whole genome shotgun (WGS) entry which is preliminary data.</text>
</comment>
<sequence>MNIKGNMLIKHILIRYHAPLDRTYYDFSKCSFLGGLVVSMAIINIFSKRKQQKIESVFTNDQFSRNFRIQVIHIWKDAIGTASYNSSFPDQLWDMIHNSLCREYGVFTLSTRGRNNFEKCQDFILEEKSPEKILDIIELSFRVIDKIVRENKYEWRDMNVKQEPDSAIEELNHRFREHGLGYQFLGGSIVRVDADFIHREAVEPAVNLLFQEEFEGASEEFMRAHEHFRKANDKEAISEALKAFESVMKTICKRKGWKVDDKATAAVLIKTIFENELLPNNLQSHLTSVRTSLEGLATVRNKNTGHGQGERRVKVPRHLVAYALHLCATNIVFLIDSYKENN</sequence>